<dbReference type="SMART" id="SM01321">
    <property type="entry name" value="Y1_Tnp"/>
    <property type="match status" value="1"/>
</dbReference>
<protein>
    <submittedName>
        <fullName evidence="2">Transposase</fullName>
    </submittedName>
</protein>
<evidence type="ECO:0000313" key="2">
    <source>
        <dbReference type="EMBL" id="GER94525.1"/>
    </source>
</evidence>
<dbReference type="GO" id="GO:0006313">
    <property type="term" value="P:DNA transposition"/>
    <property type="evidence" value="ECO:0007669"/>
    <property type="project" value="InterPro"/>
</dbReference>
<comment type="caution">
    <text evidence="2">The sequence shown here is derived from an EMBL/GenBank/DDBJ whole genome shotgun (WGS) entry which is preliminary data.</text>
</comment>
<dbReference type="InterPro" id="IPR052715">
    <property type="entry name" value="RAYT_transposase"/>
</dbReference>
<dbReference type="SUPFAM" id="SSF143422">
    <property type="entry name" value="Transposase IS200-like"/>
    <property type="match status" value="1"/>
</dbReference>
<organism evidence="2">
    <name type="scientific">hot springs metagenome</name>
    <dbReference type="NCBI Taxonomy" id="433727"/>
    <lineage>
        <taxon>unclassified sequences</taxon>
        <taxon>metagenomes</taxon>
        <taxon>ecological metagenomes</taxon>
    </lineage>
</organism>
<dbReference type="AlphaFoldDB" id="A0A5J4L2R3"/>
<dbReference type="PANTHER" id="PTHR36966:SF1">
    <property type="entry name" value="REP-ASSOCIATED TYROSINE TRANSPOSASE"/>
    <property type="match status" value="1"/>
</dbReference>
<evidence type="ECO:0000259" key="1">
    <source>
        <dbReference type="SMART" id="SM01321"/>
    </source>
</evidence>
<sequence>MSYPERKKLRLSGYDYSQPGAYFITTCVKDRQCVLGEIRDGQMYLNEWGKIVHQQWEWLHHQYQYLIMDAFVVMPNHFHAILVIGDIVGNGRDRSQPISNIDRSQPISNIDHSQQKIKPVPELIGAFKTTSSKIIHQSGFPDFKWQKSYYEHIIRNAPALQRIRQYIVDNPIKWELDMENTNATEHQINHHYQMLTEA</sequence>
<reference evidence="2" key="1">
    <citation type="submission" date="2019-10" db="EMBL/GenBank/DDBJ databases">
        <title>Metagenomic sequencing of thiosulfate-disproportionating enrichment culture.</title>
        <authorList>
            <person name="Umezawa K."/>
            <person name="Kojima H."/>
            <person name="Fukui M."/>
        </authorList>
    </citation>
    <scope>NUCLEOTIDE SEQUENCE</scope>
    <source>
        <strain evidence="2">45J</strain>
    </source>
</reference>
<feature type="domain" description="Transposase IS200-like" evidence="1">
    <location>
        <begin position="17"/>
        <end position="170"/>
    </location>
</feature>
<dbReference type="PANTHER" id="PTHR36966">
    <property type="entry name" value="REP-ASSOCIATED TYROSINE TRANSPOSASE"/>
    <property type="match status" value="1"/>
</dbReference>
<accession>A0A5J4L2R3</accession>
<dbReference type="Gene3D" id="3.30.70.1290">
    <property type="entry name" value="Transposase IS200-like"/>
    <property type="match status" value="1"/>
</dbReference>
<dbReference type="EMBL" id="BLAB01000001">
    <property type="protein sequence ID" value="GER94525.1"/>
    <property type="molecule type" value="Genomic_DNA"/>
</dbReference>
<proteinExistence type="predicted"/>
<name>A0A5J4L2R3_9ZZZZ</name>
<dbReference type="InterPro" id="IPR002686">
    <property type="entry name" value="Transposase_17"/>
</dbReference>
<dbReference type="GO" id="GO:0043565">
    <property type="term" value="F:sequence-specific DNA binding"/>
    <property type="evidence" value="ECO:0007669"/>
    <property type="project" value="TreeGrafter"/>
</dbReference>
<dbReference type="InterPro" id="IPR036515">
    <property type="entry name" value="Transposase_17_sf"/>
</dbReference>
<dbReference type="GO" id="GO:0004803">
    <property type="term" value="F:transposase activity"/>
    <property type="evidence" value="ECO:0007669"/>
    <property type="project" value="InterPro"/>
</dbReference>
<gene>
    <name evidence="2" type="ORF">A45J_2288</name>
</gene>